<comment type="similarity">
    <text evidence="2">Belongs to the TMEM170 family.</text>
</comment>
<evidence type="ECO:0000313" key="10">
    <source>
        <dbReference type="Proteomes" id="UP000290189"/>
    </source>
</evidence>
<dbReference type="InterPro" id="IPR019334">
    <property type="entry name" value="TMEM170A/B/YPR153W-like"/>
</dbReference>
<reference evidence="7 9" key="1">
    <citation type="submission" date="2015-02" db="EMBL/GenBank/DDBJ databases">
        <authorList>
            <person name="Chooi Y.-H."/>
        </authorList>
    </citation>
    <scope>NUCLEOTIDE SEQUENCE [LARGE SCALE GENOMIC DNA]</scope>
    <source>
        <strain evidence="7">E3</strain>
    </source>
</reference>
<evidence type="ECO:0000256" key="3">
    <source>
        <dbReference type="ARBA" id="ARBA00022692"/>
    </source>
</evidence>
<feature type="transmembrane region" description="Helical" evidence="6">
    <location>
        <begin position="89"/>
        <end position="110"/>
    </location>
</feature>
<dbReference type="AlphaFoldDB" id="A0A0G4ILT7"/>
<evidence type="ECO:0000256" key="5">
    <source>
        <dbReference type="ARBA" id="ARBA00023136"/>
    </source>
</evidence>
<protein>
    <submittedName>
        <fullName evidence="7">Uncharacterized protein</fullName>
    </submittedName>
</protein>
<keyword evidence="9" id="KW-1185">Reference proteome</keyword>
<dbReference type="Proteomes" id="UP000290189">
    <property type="component" value="Unassembled WGS sequence"/>
</dbReference>
<evidence type="ECO:0000313" key="7">
    <source>
        <dbReference type="EMBL" id="CEO96143.1"/>
    </source>
</evidence>
<evidence type="ECO:0000313" key="8">
    <source>
        <dbReference type="EMBL" id="SPQ93312.1"/>
    </source>
</evidence>
<gene>
    <name evidence="7" type="ORF">PBRA_004833</name>
    <name evidence="8" type="ORF">PLBR_LOCUS527</name>
</gene>
<feature type="transmembrane region" description="Helical" evidence="6">
    <location>
        <begin position="22"/>
        <end position="46"/>
    </location>
</feature>
<keyword evidence="3 6" id="KW-0812">Transmembrane</keyword>
<geneLocation type="mitochondrion" evidence="8"/>
<keyword evidence="8" id="KW-0496">Mitochondrion</keyword>
<proteinExistence type="inferred from homology"/>
<evidence type="ECO:0000256" key="1">
    <source>
        <dbReference type="ARBA" id="ARBA00004141"/>
    </source>
</evidence>
<dbReference type="Pfam" id="PF10190">
    <property type="entry name" value="Tmemb_170"/>
    <property type="match status" value="1"/>
</dbReference>
<keyword evidence="4 6" id="KW-1133">Transmembrane helix</keyword>
<dbReference type="EMBL" id="OVEO01000001">
    <property type="protein sequence ID" value="SPQ93312.1"/>
    <property type="molecule type" value="Genomic_DNA"/>
</dbReference>
<comment type="subcellular location">
    <subcellularLocation>
        <location evidence="1">Membrane</location>
        <topology evidence="1">Multi-pass membrane protein</topology>
    </subcellularLocation>
</comment>
<reference evidence="8 10" key="2">
    <citation type="submission" date="2018-03" db="EMBL/GenBank/DDBJ databases">
        <authorList>
            <person name="Fogelqvist J."/>
        </authorList>
    </citation>
    <scope>NUCLEOTIDE SEQUENCE [LARGE SCALE GENOMIC DNA]</scope>
</reference>
<evidence type="ECO:0000313" key="9">
    <source>
        <dbReference type="Proteomes" id="UP000039324"/>
    </source>
</evidence>
<sequence>MSDVTVEDVRMLTTFPEMWTHIIAWTVSTVAAIYWCAGVLACRVLARPRTLYIWVPILSATLGATLAFLTASLTTVMMVAVYVSIPYSIGVDIAGGLGVGQAVIICYFHLGRFSGDDSMK</sequence>
<dbReference type="EMBL" id="CDSF01000046">
    <property type="protein sequence ID" value="CEO96143.1"/>
    <property type="molecule type" value="Genomic_DNA"/>
</dbReference>
<accession>A0A0G4ILT7</accession>
<name>A0A0G4ILT7_PLABS</name>
<feature type="transmembrane region" description="Helical" evidence="6">
    <location>
        <begin position="53"/>
        <end position="83"/>
    </location>
</feature>
<evidence type="ECO:0000256" key="2">
    <source>
        <dbReference type="ARBA" id="ARBA00006325"/>
    </source>
</evidence>
<dbReference type="GO" id="GO:0016020">
    <property type="term" value="C:membrane"/>
    <property type="evidence" value="ECO:0007669"/>
    <property type="project" value="UniProtKB-SubCell"/>
</dbReference>
<evidence type="ECO:0000256" key="6">
    <source>
        <dbReference type="SAM" id="Phobius"/>
    </source>
</evidence>
<dbReference type="Proteomes" id="UP000039324">
    <property type="component" value="Unassembled WGS sequence"/>
</dbReference>
<keyword evidence="5 6" id="KW-0472">Membrane</keyword>
<organism evidence="7 9">
    <name type="scientific">Plasmodiophora brassicae</name>
    <name type="common">Clubroot disease agent</name>
    <dbReference type="NCBI Taxonomy" id="37360"/>
    <lineage>
        <taxon>Eukaryota</taxon>
        <taxon>Sar</taxon>
        <taxon>Rhizaria</taxon>
        <taxon>Endomyxa</taxon>
        <taxon>Phytomyxea</taxon>
        <taxon>Plasmodiophorida</taxon>
        <taxon>Plasmodiophoridae</taxon>
        <taxon>Plasmodiophora</taxon>
    </lineage>
</organism>
<evidence type="ECO:0000256" key="4">
    <source>
        <dbReference type="ARBA" id="ARBA00022989"/>
    </source>
</evidence>